<evidence type="ECO:0000256" key="1">
    <source>
        <dbReference type="ARBA" id="ARBA00010641"/>
    </source>
</evidence>
<dbReference type="InterPro" id="IPR013324">
    <property type="entry name" value="RNA_pol_sigma_r3/r4-like"/>
</dbReference>
<dbReference type="InterPro" id="IPR013249">
    <property type="entry name" value="RNA_pol_sigma70_r4_t2"/>
</dbReference>
<dbReference type="GO" id="GO:0006352">
    <property type="term" value="P:DNA-templated transcription initiation"/>
    <property type="evidence" value="ECO:0007669"/>
    <property type="project" value="InterPro"/>
</dbReference>
<dbReference type="SUPFAM" id="SSF88659">
    <property type="entry name" value="Sigma3 and sigma4 domains of RNA polymerase sigma factors"/>
    <property type="match status" value="1"/>
</dbReference>
<dbReference type="InterPro" id="IPR036388">
    <property type="entry name" value="WH-like_DNA-bd_sf"/>
</dbReference>
<evidence type="ECO:0000259" key="6">
    <source>
        <dbReference type="Pfam" id="PF08281"/>
    </source>
</evidence>
<evidence type="ECO:0000256" key="4">
    <source>
        <dbReference type="ARBA" id="ARBA00023163"/>
    </source>
</evidence>
<dbReference type="InterPro" id="IPR039425">
    <property type="entry name" value="RNA_pol_sigma-70-like"/>
</dbReference>
<keyword evidence="8" id="KW-1185">Reference proteome</keyword>
<evidence type="ECO:0000259" key="5">
    <source>
        <dbReference type="Pfam" id="PF04542"/>
    </source>
</evidence>
<dbReference type="InterPro" id="IPR013325">
    <property type="entry name" value="RNA_pol_sigma_r2"/>
</dbReference>
<dbReference type="Gene3D" id="1.10.10.10">
    <property type="entry name" value="Winged helix-like DNA-binding domain superfamily/Winged helix DNA-binding domain"/>
    <property type="match status" value="1"/>
</dbReference>
<dbReference type="PANTHER" id="PTHR43133">
    <property type="entry name" value="RNA POLYMERASE ECF-TYPE SIGMA FACTO"/>
    <property type="match status" value="1"/>
</dbReference>
<evidence type="ECO:0000256" key="2">
    <source>
        <dbReference type="ARBA" id="ARBA00023015"/>
    </source>
</evidence>
<dbReference type="Pfam" id="PF04542">
    <property type="entry name" value="Sigma70_r2"/>
    <property type="match status" value="1"/>
</dbReference>
<dbReference type="SUPFAM" id="SSF88946">
    <property type="entry name" value="Sigma2 domain of RNA polymerase sigma factors"/>
    <property type="match status" value="1"/>
</dbReference>
<comment type="similarity">
    <text evidence="1">Belongs to the sigma-70 factor family. ECF subfamily.</text>
</comment>
<dbReference type="InterPro" id="IPR007627">
    <property type="entry name" value="RNA_pol_sigma70_r2"/>
</dbReference>
<dbReference type="OrthoDB" id="9794508at2"/>
<evidence type="ECO:0000256" key="3">
    <source>
        <dbReference type="ARBA" id="ARBA00023082"/>
    </source>
</evidence>
<evidence type="ECO:0000313" key="7">
    <source>
        <dbReference type="EMBL" id="SFE02747.1"/>
    </source>
</evidence>
<feature type="domain" description="RNA polymerase sigma-70 region 2" evidence="5">
    <location>
        <begin position="17"/>
        <end position="77"/>
    </location>
</feature>
<dbReference type="InterPro" id="IPR014284">
    <property type="entry name" value="RNA_pol_sigma-70_dom"/>
</dbReference>
<name>A0A1I1X5V5_9BACI</name>
<dbReference type="GO" id="GO:0016987">
    <property type="term" value="F:sigma factor activity"/>
    <property type="evidence" value="ECO:0007669"/>
    <property type="project" value="UniProtKB-KW"/>
</dbReference>
<dbReference type="Gene3D" id="1.10.1740.10">
    <property type="match status" value="1"/>
</dbReference>
<dbReference type="CDD" id="cd06171">
    <property type="entry name" value="Sigma70_r4"/>
    <property type="match status" value="1"/>
</dbReference>
<dbReference type="NCBIfam" id="NF006930">
    <property type="entry name" value="PRK09415.1"/>
    <property type="match status" value="1"/>
</dbReference>
<keyword evidence="4" id="KW-0804">Transcription</keyword>
<dbReference type="PANTHER" id="PTHR43133:SF60">
    <property type="entry name" value="RNA POLYMERASE SIGMA FACTOR SIGV"/>
    <property type="match status" value="1"/>
</dbReference>
<dbReference type="NCBIfam" id="TIGR02937">
    <property type="entry name" value="sigma70-ECF"/>
    <property type="match status" value="1"/>
</dbReference>
<reference evidence="8" key="1">
    <citation type="submission" date="2016-10" db="EMBL/GenBank/DDBJ databases">
        <authorList>
            <person name="Varghese N."/>
            <person name="Submissions S."/>
        </authorList>
    </citation>
    <scope>NUCLEOTIDE SEQUENCE [LARGE SCALE GENOMIC DNA]</scope>
    <source>
        <strain evidence="8">DSM 22530</strain>
    </source>
</reference>
<sequence>MEEGKKEEILERVMIDYGSELVRLAFSYVKDQETAKDMVQNTFIKCYENLDNFRSESSVKTWLYRITINQCKDYLRSWHFRKVQAKSFLESAIGTILPSAEDKLIKNAESEEMKRLIFSLSQNYREVIFLYYYESLSINEISEVTKLNNNTVKTRLRRAKQKLKVLIEEGNAYG</sequence>
<evidence type="ECO:0000313" key="8">
    <source>
        <dbReference type="Proteomes" id="UP000199474"/>
    </source>
</evidence>
<dbReference type="Pfam" id="PF08281">
    <property type="entry name" value="Sigma70_r4_2"/>
    <property type="match status" value="1"/>
</dbReference>
<dbReference type="RefSeq" id="WP_090085297.1">
    <property type="nucleotide sequence ID" value="NZ_FOMR01000007.1"/>
</dbReference>
<feature type="domain" description="RNA polymerase sigma factor 70 region 4 type 2" evidence="6">
    <location>
        <begin position="111"/>
        <end position="163"/>
    </location>
</feature>
<organism evidence="7 8">
    <name type="scientific">Lentibacillus persicus</name>
    <dbReference type="NCBI Taxonomy" id="640948"/>
    <lineage>
        <taxon>Bacteria</taxon>
        <taxon>Bacillati</taxon>
        <taxon>Bacillota</taxon>
        <taxon>Bacilli</taxon>
        <taxon>Bacillales</taxon>
        <taxon>Bacillaceae</taxon>
        <taxon>Lentibacillus</taxon>
    </lineage>
</organism>
<keyword evidence="2" id="KW-0805">Transcription regulation</keyword>
<gene>
    <name evidence="7" type="ORF">SAMN05216238_107117</name>
</gene>
<dbReference type="GO" id="GO:0003677">
    <property type="term" value="F:DNA binding"/>
    <property type="evidence" value="ECO:0007669"/>
    <property type="project" value="InterPro"/>
</dbReference>
<protein>
    <submittedName>
        <fullName evidence="7">RNA polymerase sigma-70 factor, ECF subfamily</fullName>
    </submittedName>
</protein>
<dbReference type="Proteomes" id="UP000199474">
    <property type="component" value="Unassembled WGS sequence"/>
</dbReference>
<dbReference type="AlphaFoldDB" id="A0A1I1X5V5"/>
<proteinExistence type="inferred from homology"/>
<accession>A0A1I1X5V5</accession>
<keyword evidence="3" id="KW-0731">Sigma factor</keyword>
<dbReference type="EMBL" id="FOMR01000007">
    <property type="protein sequence ID" value="SFE02747.1"/>
    <property type="molecule type" value="Genomic_DNA"/>
</dbReference>
<dbReference type="STRING" id="640948.SAMN05216238_107117"/>